<feature type="signal peptide" evidence="1">
    <location>
        <begin position="1"/>
        <end position="27"/>
    </location>
</feature>
<evidence type="ECO:0000259" key="2">
    <source>
        <dbReference type="Pfam" id="PF17131"/>
    </source>
</evidence>
<dbReference type="Pfam" id="PF17131">
    <property type="entry name" value="LolA_like"/>
    <property type="match status" value="1"/>
</dbReference>
<comment type="caution">
    <text evidence="3">The sequence shown here is derived from an EMBL/GenBank/DDBJ whole genome shotgun (WGS) entry which is preliminary data.</text>
</comment>
<name>A0ABT5F1E0_9BACT</name>
<evidence type="ECO:0000313" key="3">
    <source>
        <dbReference type="EMBL" id="MDC0747419.1"/>
    </source>
</evidence>
<keyword evidence="3" id="KW-0449">Lipoprotein</keyword>
<protein>
    <submittedName>
        <fullName evidence="3">Outer membrane lipoprotein-sorting protein</fullName>
    </submittedName>
</protein>
<dbReference type="Proteomes" id="UP001221411">
    <property type="component" value="Unassembled WGS sequence"/>
</dbReference>
<accession>A0ABT5F1E0</accession>
<dbReference type="Gene3D" id="2.50.20.10">
    <property type="entry name" value="Lipoprotein localisation LolA/LolB/LppX"/>
    <property type="match status" value="1"/>
</dbReference>
<feature type="domain" description="Uncharacterized protein TP-0789" evidence="2">
    <location>
        <begin position="75"/>
        <end position="251"/>
    </location>
</feature>
<dbReference type="RefSeq" id="WP_271925873.1">
    <property type="nucleotide sequence ID" value="NZ_JAQNDO010000001.1"/>
</dbReference>
<gene>
    <name evidence="3" type="ORF">POL67_39175</name>
</gene>
<sequence>MSTAFRGWLSASAPLLAALLWAGHAGADAPGDKALKAMEEAMNRAKTQYYEYEVVNKEPGKDEKKMGLKVYIKGEKRLTEFTAPADMKGTKVLILSPTQMYVYLPAFGKIRRIASHVTDQGFMGLAFSQDDLATQAYAAFYDAQLAADAGAEQTLVATAKAGQTVPNGKIEFKIVKDKNLPSEIKYFNTAGKHVKTETRTTYDCQGNICSPQELKMVDHTKGGHWTKMVRKAWKVNEEMSDDLFSKRSLEK</sequence>
<proteinExistence type="predicted"/>
<reference evidence="3 4" key="1">
    <citation type="submission" date="2022-11" db="EMBL/GenBank/DDBJ databases">
        <title>Minimal conservation of predation-associated metabolite biosynthetic gene clusters underscores biosynthetic potential of Myxococcota including descriptions for ten novel species: Archangium lansinium sp. nov., Myxococcus landrumus sp. nov., Nannocystis bai.</title>
        <authorList>
            <person name="Ahearne A."/>
            <person name="Stevens C."/>
            <person name="Dowd S."/>
        </authorList>
    </citation>
    <scope>NUCLEOTIDE SEQUENCE [LARGE SCALE GENOMIC DNA]</scope>
    <source>
        <strain evidence="3 4">RJM3</strain>
    </source>
</reference>
<organism evidence="3 4">
    <name type="scientific">Polyangium mundeleinium</name>
    <dbReference type="NCBI Taxonomy" id="2995306"/>
    <lineage>
        <taxon>Bacteria</taxon>
        <taxon>Pseudomonadati</taxon>
        <taxon>Myxococcota</taxon>
        <taxon>Polyangia</taxon>
        <taxon>Polyangiales</taxon>
        <taxon>Polyangiaceae</taxon>
        <taxon>Polyangium</taxon>
    </lineage>
</organism>
<dbReference type="EMBL" id="JAQNDO010000001">
    <property type="protein sequence ID" value="MDC0747419.1"/>
    <property type="molecule type" value="Genomic_DNA"/>
</dbReference>
<keyword evidence="1" id="KW-0732">Signal</keyword>
<evidence type="ECO:0000313" key="4">
    <source>
        <dbReference type="Proteomes" id="UP001221411"/>
    </source>
</evidence>
<evidence type="ECO:0000256" key="1">
    <source>
        <dbReference type="SAM" id="SignalP"/>
    </source>
</evidence>
<feature type="chain" id="PRO_5046468865" evidence="1">
    <location>
        <begin position="28"/>
        <end position="251"/>
    </location>
</feature>
<keyword evidence="4" id="KW-1185">Reference proteome</keyword>
<dbReference type="InterPro" id="IPR033399">
    <property type="entry name" value="TP_0789-like"/>
</dbReference>
<dbReference type="CDD" id="cd16329">
    <property type="entry name" value="LolA_like"/>
    <property type="match status" value="1"/>
</dbReference>